<dbReference type="SMART" id="SM00028">
    <property type="entry name" value="TPR"/>
    <property type="match status" value="9"/>
</dbReference>
<evidence type="ECO:0000313" key="7">
    <source>
        <dbReference type="EMBL" id="MDC8014527.1"/>
    </source>
</evidence>
<evidence type="ECO:0000259" key="6">
    <source>
        <dbReference type="PROSITE" id="PS50011"/>
    </source>
</evidence>
<feature type="domain" description="Protein kinase" evidence="6">
    <location>
        <begin position="80"/>
        <end position="340"/>
    </location>
</feature>
<keyword evidence="4 5" id="KW-0067">ATP-binding</keyword>
<dbReference type="Gene3D" id="3.30.200.20">
    <property type="entry name" value="Phosphorylase Kinase, domain 1"/>
    <property type="match status" value="1"/>
</dbReference>
<dbReference type="SUPFAM" id="SSF56112">
    <property type="entry name" value="Protein kinase-like (PK-like)"/>
    <property type="match status" value="1"/>
</dbReference>
<evidence type="ECO:0000256" key="1">
    <source>
        <dbReference type="ARBA" id="ARBA00022679"/>
    </source>
</evidence>
<protein>
    <submittedName>
        <fullName evidence="7">Protein kinase</fullName>
    </submittedName>
</protein>
<keyword evidence="8" id="KW-1185">Reference proteome</keyword>
<dbReference type="Gene3D" id="1.25.40.10">
    <property type="entry name" value="Tetratricopeptide repeat domain"/>
    <property type="match status" value="3"/>
</dbReference>
<evidence type="ECO:0000256" key="4">
    <source>
        <dbReference type="ARBA" id="ARBA00022840"/>
    </source>
</evidence>
<sequence>MTDSRWKRLQELFDALVALPRESWDAWLASTEPDADLRREALALATADRDAAGDIVHQLGRAAALTLQPELGAGMRVGAYRLVREIGAGGMGSVFLAERTDAEYDLRVAVKLLRGIPTQSASERLRRERQILADLRHPNIARLLDGGTTTGGQPYLVLEYVDGRTIGDYCRSRALPVDARLRLVQQLCRAVHYAHQRLVIHRDLKPGNVLVNADGEPVLLDFGIAKLLDDTGDATQTAGAWMTPAYASPEQKRGEALSTATDVYGLGVILYELLTDRAPTPDGKLSRVSDDTSGERTARLRGDVDRIVAKATHAESARRYASAEALAEDIERFLSGHPVLAASDSVRYRVGKFARRHRYGVAATLGVVVLSLVFVRQLALERDRARAAEAQARIEAASSNRVADYLVSIFENATPDDAGRRPIPPIQMIDTAWEQLQGHLEDEPFQRARLLTTLGRIYTDYGAFERTVEAATEAVAIERRRAPTLRLSHALYILGVAHGNLGRYAEAELALKESVAVQKAEPDAPEGGIAKALTDLSHIQSRLNRPALALATAQEALVYVERGDERVRRTSEAYNALAEAYAGLGRVDDARIAAERSLANVLADRSVWRPTLIGHAHAYLAQALQEDGKPAEAERQFREAQAQYVQVTEPDSQQQRSARAGIARALERQGRLADAIAQFAPSVEADRAKPSPLTARTLCFMGGLHATYGDNAAAEALLREGVASAASHDADESSGANCRVALACLLARDGRADDASAVDAALGDTQGVTHASRLMCRAEIARSRGDTAQALDDVRAAQAAFRTLLPPNHINFPLLARVEGAALREHGDYPQAERRLREAIAAFDRYYGANANPPLLAKLDLALTLAAAGRGDEAQALAREIDAPIRAQFAAGAKARRDLAALLSAPPAGGAPSAGRR</sequence>
<dbReference type="Gene3D" id="1.10.510.10">
    <property type="entry name" value="Transferase(Phosphotransferase) domain 1"/>
    <property type="match status" value="1"/>
</dbReference>
<dbReference type="InterPro" id="IPR008271">
    <property type="entry name" value="Ser/Thr_kinase_AS"/>
</dbReference>
<dbReference type="InterPro" id="IPR011990">
    <property type="entry name" value="TPR-like_helical_dom_sf"/>
</dbReference>
<name>A0A9X3YLM0_9GAMM</name>
<keyword evidence="1" id="KW-0808">Transferase</keyword>
<dbReference type="RefSeq" id="WP_263542256.1">
    <property type="nucleotide sequence ID" value="NZ_JAOVZO020000018.1"/>
</dbReference>
<dbReference type="InterPro" id="IPR000719">
    <property type="entry name" value="Prot_kinase_dom"/>
</dbReference>
<dbReference type="Pfam" id="PF00069">
    <property type="entry name" value="Pkinase"/>
    <property type="match status" value="1"/>
</dbReference>
<evidence type="ECO:0000313" key="8">
    <source>
        <dbReference type="Proteomes" id="UP001139971"/>
    </source>
</evidence>
<organism evidence="7 8">
    <name type="scientific">Tahibacter soli</name>
    <dbReference type="NCBI Taxonomy" id="2983605"/>
    <lineage>
        <taxon>Bacteria</taxon>
        <taxon>Pseudomonadati</taxon>
        <taxon>Pseudomonadota</taxon>
        <taxon>Gammaproteobacteria</taxon>
        <taxon>Lysobacterales</taxon>
        <taxon>Rhodanobacteraceae</taxon>
        <taxon>Tahibacter</taxon>
    </lineage>
</organism>
<dbReference type="Pfam" id="PF13181">
    <property type="entry name" value="TPR_8"/>
    <property type="match status" value="1"/>
</dbReference>
<dbReference type="PROSITE" id="PS00108">
    <property type="entry name" value="PROTEIN_KINASE_ST"/>
    <property type="match status" value="1"/>
</dbReference>
<evidence type="ECO:0000256" key="3">
    <source>
        <dbReference type="ARBA" id="ARBA00022777"/>
    </source>
</evidence>
<dbReference type="PANTHER" id="PTHR43289:SF34">
    <property type="entry name" value="SERINE_THREONINE-PROTEIN KINASE YBDM-RELATED"/>
    <property type="match status" value="1"/>
</dbReference>
<dbReference type="SUPFAM" id="SSF48452">
    <property type="entry name" value="TPR-like"/>
    <property type="match status" value="3"/>
</dbReference>
<dbReference type="Proteomes" id="UP001139971">
    <property type="component" value="Unassembled WGS sequence"/>
</dbReference>
<comment type="caution">
    <text evidence="7">The sequence shown here is derived from an EMBL/GenBank/DDBJ whole genome shotgun (WGS) entry which is preliminary data.</text>
</comment>
<dbReference type="EMBL" id="JAOVZO020000018">
    <property type="protein sequence ID" value="MDC8014527.1"/>
    <property type="molecule type" value="Genomic_DNA"/>
</dbReference>
<dbReference type="CDD" id="cd14014">
    <property type="entry name" value="STKc_PknB_like"/>
    <property type="match status" value="1"/>
</dbReference>
<dbReference type="PANTHER" id="PTHR43289">
    <property type="entry name" value="MITOGEN-ACTIVATED PROTEIN KINASE KINASE KINASE 20-RELATED"/>
    <property type="match status" value="1"/>
</dbReference>
<evidence type="ECO:0000256" key="5">
    <source>
        <dbReference type="PROSITE-ProRule" id="PRU10141"/>
    </source>
</evidence>
<dbReference type="InterPro" id="IPR017441">
    <property type="entry name" value="Protein_kinase_ATP_BS"/>
</dbReference>
<reference evidence="7" key="1">
    <citation type="submission" date="2023-02" db="EMBL/GenBank/DDBJ databases">
        <title>Tahibacter soli sp. nov. isolated from soil.</title>
        <authorList>
            <person name="Baek J.H."/>
            <person name="Lee J.K."/>
            <person name="Choi D.G."/>
            <person name="Jeon C.O."/>
        </authorList>
    </citation>
    <scope>NUCLEOTIDE SEQUENCE</scope>
    <source>
        <strain evidence="7">BL</strain>
    </source>
</reference>
<proteinExistence type="predicted"/>
<dbReference type="GO" id="GO:0005524">
    <property type="term" value="F:ATP binding"/>
    <property type="evidence" value="ECO:0007669"/>
    <property type="project" value="UniProtKB-UniRule"/>
</dbReference>
<dbReference type="InterPro" id="IPR019734">
    <property type="entry name" value="TPR_rpt"/>
</dbReference>
<dbReference type="InterPro" id="IPR011009">
    <property type="entry name" value="Kinase-like_dom_sf"/>
</dbReference>
<dbReference type="PROSITE" id="PS00107">
    <property type="entry name" value="PROTEIN_KINASE_ATP"/>
    <property type="match status" value="1"/>
</dbReference>
<keyword evidence="2 5" id="KW-0547">Nucleotide-binding</keyword>
<keyword evidence="3 7" id="KW-0418">Kinase</keyword>
<dbReference type="GO" id="GO:0004674">
    <property type="term" value="F:protein serine/threonine kinase activity"/>
    <property type="evidence" value="ECO:0007669"/>
    <property type="project" value="TreeGrafter"/>
</dbReference>
<dbReference type="SMART" id="SM00220">
    <property type="entry name" value="S_TKc"/>
    <property type="match status" value="1"/>
</dbReference>
<dbReference type="AlphaFoldDB" id="A0A9X3YLM0"/>
<feature type="binding site" evidence="5">
    <location>
        <position position="111"/>
    </location>
    <ligand>
        <name>ATP</name>
        <dbReference type="ChEBI" id="CHEBI:30616"/>
    </ligand>
</feature>
<accession>A0A9X3YLM0</accession>
<dbReference type="PROSITE" id="PS50011">
    <property type="entry name" value="PROTEIN_KINASE_DOM"/>
    <property type="match status" value="1"/>
</dbReference>
<gene>
    <name evidence="7" type="ORF">OD750_018435</name>
</gene>
<evidence type="ECO:0000256" key="2">
    <source>
        <dbReference type="ARBA" id="ARBA00022741"/>
    </source>
</evidence>